<reference evidence="2" key="3">
    <citation type="submission" date="2023-05" db="EMBL/GenBank/DDBJ databases">
        <authorList>
            <person name="Smith C.H."/>
        </authorList>
    </citation>
    <scope>NUCLEOTIDE SEQUENCE</scope>
    <source>
        <strain evidence="2">CHS0354</strain>
        <tissue evidence="2">Mantle</tissue>
    </source>
</reference>
<proteinExistence type="predicted"/>
<dbReference type="SUPFAM" id="SSF56436">
    <property type="entry name" value="C-type lectin-like"/>
    <property type="match status" value="1"/>
</dbReference>
<organism evidence="2 3">
    <name type="scientific">Potamilus streckersoni</name>
    <dbReference type="NCBI Taxonomy" id="2493646"/>
    <lineage>
        <taxon>Eukaryota</taxon>
        <taxon>Metazoa</taxon>
        <taxon>Spiralia</taxon>
        <taxon>Lophotrochozoa</taxon>
        <taxon>Mollusca</taxon>
        <taxon>Bivalvia</taxon>
        <taxon>Autobranchia</taxon>
        <taxon>Heteroconchia</taxon>
        <taxon>Palaeoheterodonta</taxon>
        <taxon>Unionida</taxon>
        <taxon>Unionoidea</taxon>
        <taxon>Unionidae</taxon>
        <taxon>Ambleminae</taxon>
        <taxon>Lampsilini</taxon>
        <taxon>Potamilus</taxon>
    </lineage>
</organism>
<name>A0AAE0TEJ8_9BIVA</name>
<dbReference type="EMBL" id="JAEAOA010001644">
    <property type="protein sequence ID" value="KAK3608952.1"/>
    <property type="molecule type" value="Genomic_DNA"/>
</dbReference>
<sequence>MKSSSRKSSPCSYDKSTSLTWEDAMKECNGRGARLITVSDISKCPTGAVFDGTYWIGTYRDSPYSITSASGPADTSTVSSTRTPRSRGTSATNASTVWTYANNTTHSPSTLAAADSSGEEDDTMKIAISKVQTTASPIFIAIDYHQHRCYDKEDLKRICWAK</sequence>
<evidence type="ECO:0000313" key="3">
    <source>
        <dbReference type="Proteomes" id="UP001195483"/>
    </source>
</evidence>
<gene>
    <name evidence="2" type="ORF">CHS0354_027310</name>
</gene>
<protein>
    <recommendedName>
        <fullName evidence="4">C-type lectin domain-containing protein</fullName>
    </recommendedName>
</protein>
<dbReference type="InterPro" id="IPR016187">
    <property type="entry name" value="CTDL_fold"/>
</dbReference>
<evidence type="ECO:0000313" key="2">
    <source>
        <dbReference type="EMBL" id="KAK3608952.1"/>
    </source>
</evidence>
<reference evidence="2" key="1">
    <citation type="journal article" date="2021" name="Genome Biol. Evol.">
        <title>A High-Quality Reference Genome for a Parasitic Bivalve with Doubly Uniparental Inheritance (Bivalvia: Unionida).</title>
        <authorList>
            <person name="Smith C.H."/>
        </authorList>
    </citation>
    <scope>NUCLEOTIDE SEQUENCE</scope>
    <source>
        <strain evidence="2">CHS0354</strain>
    </source>
</reference>
<feature type="compositionally biased region" description="Low complexity" evidence="1">
    <location>
        <begin position="75"/>
        <end position="92"/>
    </location>
</feature>
<evidence type="ECO:0000256" key="1">
    <source>
        <dbReference type="SAM" id="MobiDB-lite"/>
    </source>
</evidence>
<keyword evidence="3" id="KW-1185">Reference proteome</keyword>
<dbReference type="AlphaFoldDB" id="A0AAE0TEJ8"/>
<evidence type="ECO:0008006" key="4">
    <source>
        <dbReference type="Google" id="ProtNLM"/>
    </source>
</evidence>
<dbReference type="Proteomes" id="UP001195483">
    <property type="component" value="Unassembled WGS sequence"/>
</dbReference>
<accession>A0AAE0TEJ8</accession>
<feature type="region of interest" description="Disordered" evidence="1">
    <location>
        <begin position="67"/>
        <end position="93"/>
    </location>
</feature>
<comment type="caution">
    <text evidence="2">The sequence shown here is derived from an EMBL/GenBank/DDBJ whole genome shotgun (WGS) entry which is preliminary data.</text>
</comment>
<reference evidence="2" key="2">
    <citation type="journal article" date="2021" name="Genome Biol. Evol.">
        <title>Developing a high-quality reference genome for a parasitic bivalve with doubly uniparental inheritance (Bivalvia: Unionida).</title>
        <authorList>
            <person name="Smith C.H."/>
        </authorList>
    </citation>
    <scope>NUCLEOTIDE SEQUENCE</scope>
    <source>
        <strain evidence="2">CHS0354</strain>
        <tissue evidence="2">Mantle</tissue>
    </source>
</reference>
<dbReference type="Gene3D" id="3.10.100.10">
    <property type="entry name" value="Mannose-Binding Protein A, subunit A"/>
    <property type="match status" value="1"/>
</dbReference>
<dbReference type="InterPro" id="IPR016186">
    <property type="entry name" value="C-type_lectin-like/link_sf"/>
</dbReference>